<comment type="caution">
    <text evidence="2">The sequence shown here is derived from an EMBL/GenBank/DDBJ whole genome shotgun (WGS) entry which is preliminary data.</text>
</comment>
<evidence type="ECO:0000313" key="3">
    <source>
        <dbReference type="Proteomes" id="UP001152523"/>
    </source>
</evidence>
<feature type="compositionally biased region" description="Polar residues" evidence="1">
    <location>
        <begin position="8"/>
        <end position="19"/>
    </location>
</feature>
<evidence type="ECO:0008006" key="4">
    <source>
        <dbReference type="Google" id="ProtNLM"/>
    </source>
</evidence>
<accession>A0AAV0DM23</accession>
<organism evidence="2 3">
    <name type="scientific">Cuscuta epithymum</name>
    <dbReference type="NCBI Taxonomy" id="186058"/>
    <lineage>
        <taxon>Eukaryota</taxon>
        <taxon>Viridiplantae</taxon>
        <taxon>Streptophyta</taxon>
        <taxon>Embryophyta</taxon>
        <taxon>Tracheophyta</taxon>
        <taxon>Spermatophyta</taxon>
        <taxon>Magnoliopsida</taxon>
        <taxon>eudicotyledons</taxon>
        <taxon>Gunneridae</taxon>
        <taxon>Pentapetalae</taxon>
        <taxon>asterids</taxon>
        <taxon>lamiids</taxon>
        <taxon>Solanales</taxon>
        <taxon>Convolvulaceae</taxon>
        <taxon>Cuscuteae</taxon>
        <taxon>Cuscuta</taxon>
        <taxon>Cuscuta subgen. Cuscuta</taxon>
    </lineage>
</organism>
<dbReference type="AlphaFoldDB" id="A0AAV0DM23"/>
<feature type="region of interest" description="Disordered" evidence="1">
    <location>
        <begin position="200"/>
        <end position="244"/>
    </location>
</feature>
<sequence>MVPPAKSPSVTVESDSSAHVATVFPDDGGTRSASTTLLPSFDGEDPIGWLTRVEQQLELNRTPPHRQVGRGCPLLGDLVEGAQTRHDLGRLVARFDSRFQGNQFERLAGAKQIGLVEDYNTLFVQLASQVLGLSDDRYLGYFMNGLKESICSSLHLFRPGNLEEAMKLARNVEHNLSVQNGGSGSPNYIPAGVRSNNFLMSNPSPPLTASGGNLQGSSGSFPKDSGQHPGTMSGLSGQPATRSQFTRLPPKEFAELRAKGLCSMCKKPFTPGHDCPFKQLWVMIAEEYELDLQQHEYCEITGQEKVLKGQGSPEGDEGYFSVYSMAGNFSSRSARFQPSGQGYCEGGWIDREQGEQEAGTGLSPPSWAGRGQFN</sequence>
<evidence type="ECO:0000313" key="2">
    <source>
        <dbReference type="EMBL" id="CAH9105019.1"/>
    </source>
</evidence>
<name>A0AAV0DM23_9ASTE</name>
<keyword evidence="3" id="KW-1185">Reference proteome</keyword>
<protein>
    <recommendedName>
        <fullName evidence="4">Retrotransposon gag domain-containing protein</fullName>
    </recommendedName>
</protein>
<dbReference type="EMBL" id="CAMAPF010000129">
    <property type="protein sequence ID" value="CAH9105019.1"/>
    <property type="molecule type" value="Genomic_DNA"/>
</dbReference>
<evidence type="ECO:0000256" key="1">
    <source>
        <dbReference type="SAM" id="MobiDB-lite"/>
    </source>
</evidence>
<feature type="region of interest" description="Disordered" evidence="1">
    <location>
        <begin position="1"/>
        <end position="34"/>
    </location>
</feature>
<gene>
    <name evidence="2" type="ORF">CEPIT_LOCUS17001</name>
</gene>
<feature type="compositionally biased region" description="Polar residues" evidence="1">
    <location>
        <begin position="228"/>
        <end position="244"/>
    </location>
</feature>
<proteinExistence type="predicted"/>
<feature type="region of interest" description="Disordered" evidence="1">
    <location>
        <begin position="354"/>
        <end position="374"/>
    </location>
</feature>
<reference evidence="2" key="1">
    <citation type="submission" date="2022-07" db="EMBL/GenBank/DDBJ databases">
        <authorList>
            <person name="Macas J."/>
            <person name="Novak P."/>
            <person name="Neumann P."/>
        </authorList>
    </citation>
    <scope>NUCLEOTIDE SEQUENCE</scope>
</reference>
<dbReference type="Proteomes" id="UP001152523">
    <property type="component" value="Unassembled WGS sequence"/>
</dbReference>
<feature type="compositionally biased region" description="Polar residues" evidence="1">
    <location>
        <begin position="210"/>
        <end position="220"/>
    </location>
</feature>